<accession>A0A0V0TES9</accession>
<dbReference type="AlphaFoldDB" id="A0A0V0TES9"/>
<dbReference type="Proteomes" id="UP000055048">
    <property type="component" value="Unassembled WGS sequence"/>
</dbReference>
<reference evidence="2 3" key="1">
    <citation type="submission" date="2015-01" db="EMBL/GenBank/DDBJ databases">
        <title>Evolution of Trichinella species and genotypes.</title>
        <authorList>
            <person name="Korhonen P.K."/>
            <person name="Edoardo P."/>
            <person name="Giuseppe L.R."/>
            <person name="Gasser R.B."/>
        </authorList>
    </citation>
    <scope>NUCLEOTIDE SEQUENCE [LARGE SCALE GENOMIC DNA]</scope>
    <source>
        <strain evidence="2">ISS417</strain>
    </source>
</reference>
<name>A0A0V0TES9_9BILA</name>
<evidence type="ECO:0000256" key="1">
    <source>
        <dbReference type="SAM" id="MobiDB-lite"/>
    </source>
</evidence>
<comment type="caution">
    <text evidence="2">The sequence shown here is derived from an EMBL/GenBank/DDBJ whole genome shotgun (WGS) entry which is preliminary data.</text>
</comment>
<protein>
    <submittedName>
        <fullName evidence="2">Uncharacterized protein</fullName>
    </submittedName>
</protein>
<feature type="region of interest" description="Disordered" evidence="1">
    <location>
        <begin position="16"/>
        <end position="40"/>
    </location>
</feature>
<dbReference type="EMBL" id="JYDJ01000310">
    <property type="protein sequence ID" value="KRX37445.1"/>
    <property type="molecule type" value="Genomic_DNA"/>
</dbReference>
<proteinExistence type="predicted"/>
<evidence type="ECO:0000313" key="3">
    <source>
        <dbReference type="Proteomes" id="UP000055048"/>
    </source>
</evidence>
<organism evidence="2 3">
    <name type="scientific">Trichinella murrelli</name>
    <dbReference type="NCBI Taxonomy" id="144512"/>
    <lineage>
        <taxon>Eukaryota</taxon>
        <taxon>Metazoa</taxon>
        <taxon>Ecdysozoa</taxon>
        <taxon>Nematoda</taxon>
        <taxon>Enoplea</taxon>
        <taxon>Dorylaimia</taxon>
        <taxon>Trichinellida</taxon>
        <taxon>Trichinellidae</taxon>
        <taxon>Trichinella</taxon>
    </lineage>
</organism>
<sequence>MREFYRESLNWEERAARQTEDVNARRNPPVDTGPSSPGNNYVNSLCFGRCIPSYWIAIIKFKWTYSMFCCTVPALNPCRLPNDLQPIISNVSSHV</sequence>
<gene>
    <name evidence="2" type="ORF">T05_1845</name>
</gene>
<keyword evidence="3" id="KW-1185">Reference proteome</keyword>
<evidence type="ECO:0000313" key="2">
    <source>
        <dbReference type="EMBL" id="KRX37445.1"/>
    </source>
</evidence>